<keyword evidence="1" id="KW-1185">Reference proteome</keyword>
<evidence type="ECO:0000313" key="1">
    <source>
        <dbReference type="Proteomes" id="UP000095287"/>
    </source>
</evidence>
<name>A0A1I8ALQ8_9BILA</name>
<sequence>MLANNIERVIQSNAQIKLSDGMDIYGSIVSQTGGAGVEINNEITANAKNVTMLIYFVKMDEHSLTSGSKKHFCSKTKYCIICDKE</sequence>
<dbReference type="WBParaSite" id="L893_g7079.t1">
    <property type="protein sequence ID" value="L893_g7079.t1"/>
    <property type="gene ID" value="L893_g7079"/>
</dbReference>
<proteinExistence type="predicted"/>
<reference evidence="2" key="1">
    <citation type="submission" date="2016-11" db="UniProtKB">
        <authorList>
            <consortium name="WormBaseParasite"/>
        </authorList>
    </citation>
    <scope>IDENTIFICATION</scope>
</reference>
<protein>
    <submittedName>
        <fullName evidence="2">Phage protein</fullName>
    </submittedName>
</protein>
<accession>A0A1I8ALQ8</accession>
<organism evidence="1 2">
    <name type="scientific">Steinernema glaseri</name>
    <dbReference type="NCBI Taxonomy" id="37863"/>
    <lineage>
        <taxon>Eukaryota</taxon>
        <taxon>Metazoa</taxon>
        <taxon>Ecdysozoa</taxon>
        <taxon>Nematoda</taxon>
        <taxon>Chromadorea</taxon>
        <taxon>Rhabditida</taxon>
        <taxon>Tylenchina</taxon>
        <taxon>Panagrolaimomorpha</taxon>
        <taxon>Strongyloidoidea</taxon>
        <taxon>Steinernematidae</taxon>
        <taxon>Steinernema</taxon>
    </lineage>
</organism>
<dbReference type="Proteomes" id="UP000095287">
    <property type="component" value="Unplaced"/>
</dbReference>
<evidence type="ECO:0000313" key="2">
    <source>
        <dbReference type="WBParaSite" id="L893_g7079.t1"/>
    </source>
</evidence>
<dbReference type="AlphaFoldDB" id="A0A1I8ALQ8"/>